<reference evidence="3" key="1">
    <citation type="submission" date="2023-03" db="EMBL/GenBank/DDBJ databases">
        <title>Actinoallomurus iriomotensis NBRC 103681.</title>
        <authorList>
            <person name="Ichikawa N."/>
            <person name="Sato H."/>
            <person name="Tonouchi N."/>
        </authorList>
    </citation>
    <scope>NUCLEOTIDE SEQUENCE</scope>
    <source>
        <strain evidence="3">NBRC 103681</strain>
    </source>
</reference>
<evidence type="ECO:0000313" key="3">
    <source>
        <dbReference type="EMBL" id="GLY80972.1"/>
    </source>
</evidence>
<evidence type="ECO:0000256" key="2">
    <source>
        <dbReference type="ARBA" id="ARBA00023235"/>
    </source>
</evidence>
<protein>
    <submittedName>
        <fullName evidence="3">FldA protein</fullName>
    </submittedName>
</protein>
<dbReference type="InterPro" id="IPR047687">
    <property type="entry name" value="OMA_tautomer-like"/>
</dbReference>
<comment type="similarity">
    <text evidence="1">Belongs to the PrpF family.</text>
</comment>
<keyword evidence="2" id="KW-0413">Isomerase</keyword>
<dbReference type="InterPro" id="IPR007400">
    <property type="entry name" value="PrpF-like"/>
</dbReference>
<dbReference type="AlphaFoldDB" id="A0A9W6RVP5"/>
<dbReference type="PANTHER" id="PTHR43709">
    <property type="entry name" value="ACONITATE ISOMERASE-RELATED"/>
    <property type="match status" value="1"/>
</dbReference>
<evidence type="ECO:0000256" key="1">
    <source>
        <dbReference type="ARBA" id="ARBA00007673"/>
    </source>
</evidence>
<comment type="caution">
    <text evidence="3">The sequence shown here is derived from an EMBL/GenBank/DDBJ whole genome shotgun (WGS) entry which is preliminary data.</text>
</comment>
<dbReference type="Pfam" id="PF04303">
    <property type="entry name" value="PrpF"/>
    <property type="match status" value="1"/>
</dbReference>
<organism evidence="3 4">
    <name type="scientific">Actinoallomurus iriomotensis</name>
    <dbReference type="NCBI Taxonomy" id="478107"/>
    <lineage>
        <taxon>Bacteria</taxon>
        <taxon>Bacillati</taxon>
        <taxon>Actinomycetota</taxon>
        <taxon>Actinomycetes</taxon>
        <taxon>Streptosporangiales</taxon>
        <taxon>Thermomonosporaceae</taxon>
        <taxon>Actinoallomurus</taxon>
    </lineage>
</organism>
<dbReference type="Gene3D" id="3.10.310.10">
    <property type="entry name" value="Diaminopimelate Epimerase, Chain A, domain 1"/>
    <property type="match status" value="2"/>
</dbReference>
<gene>
    <name evidence="3" type="primary">fldA</name>
    <name evidence="3" type="ORF">Airi01_092390</name>
</gene>
<evidence type="ECO:0000313" key="4">
    <source>
        <dbReference type="Proteomes" id="UP001165135"/>
    </source>
</evidence>
<dbReference type="NCBIfam" id="NF033377">
    <property type="entry name" value="OMA_tautomer"/>
    <property type="match status" value="1"/>
</dbReference>
<dbReference type="GO" id="GO:0016853">
    <property type="term" value="F:isomerase activity"/>
    <property type="evidence" value="ECO:0007669"/>
    <property type="project" value="UniProtKB-KW"/>
</dbReference>
<sequence length="358" mass="37169">MSGANTTDGIRCMVMRGGTSKGAYFLAEDLPADPAERDALLLRVMGTPDPRQIDGIGGAHPLTSKVAVVSPAGEPDVDVDYLFLQLGVDEPTVSDRQNCGNILAGIGPFAVERGLVEAGPEQTSVRIRMVNSGGVVTASFPTPGGVPRYDGDTAISGVPGTAAPIVLDFENTEGSACGALLPTGNVRDIVDGIEVTCVDNGMPVVVAAASDLGITGYETVADLARDEELRERIQSLRLRAGKLMGLGDVSAGSVPKTTLVAPPREDGMICTRTFIPLRVHTSIGVLGAVTVATALLMDGAAGHDLARLPAPGEPMSIEHPTGRLDVAVELDGTSVRRSSVVRTARKLLDGTVFPRRSQ</sequence>
<dbReference type="Proteomes" id="UP001165135">
    <property type="component" value="Unassembled WGS sequence"/>
</dbReference>
<dbReference type="PANTHER" id="PTHR43709:SF3">
    <property type="entry name" value="ISOMERASE YBHH-RELATED"/>
    <property type="match status" value="1"/>
</dbReference>
<proteinExistence type="inferred from homology"/>
<name>A0A9W6RVP5_9ACTN</name>
<dbReference type="RefSeq" id="WP_285634703.1">
    <property type="nucleotide sequence ID" value="NZ_BSTJ01000016.1"/>
</dbReference>
<dbReference type="EMBL" id="BSTJ01000016">
    <property type="protein sequence ID" value="GLY80972.1"/>
    <property type="molecule type" value="Genomic_DNA"/>
</dbReference>
<accession>A0A9W6RVP5</accession>
<dbReference type="SUPFAM" id="SSF54506">
    <property type="entry name" value="Diaminopimelate epimerase-like"/>
    <property type="match status" value="2"/>
</dbReference>